<evidence type="ECO:0000256" key="7">
    <source>
        <dbReference type="ARBA" id="ARBA00049185"/>
    </source>
</evidence>
<dbReference type="InterPro" id="IPR004839">
    <property type="entry name" value="Aminotransferase_I/II_large"/>
</dbReference>
<dbReference type="RefSeq" id="WP_264506375.1">
    <property type="nucleotide sequence ID" value="NZ_JAPDFL010000001.1"/>
</dbReference>
<sequence>MKYATVTQDLAGLGSDKWALVAAAHARAKAGHKVINLTIGEPDVPTPEALIETACASMRAGRTGYSNGRGEDVLLTALSKRYSEDLKRPFGKERFLCLPGTQTSLYLVLRSLCDAGSEVIIGDPMYATYEGLIRAAGAVPVPVLLRPEDNFRLQAADVAGKITPATRAIFLNTPHNPTGAILQPGDLRALGELAQKHDLWIISDEVYGELTHNGRPFTSALTDPAFEERTVITASISKSHASPGFRSGWAVGPAAFTARALPLSETMLFGSQPFIADMTAQAVSAPSVLAQGMAARMANRAQIIFDELDGTAGLHVHRPEAGMFALIDIRTLSRDSLAFALDLLDNTGVAMMPGASFGVALEGWLRVALNASDADTREACKRLAGYAQLKAA</sequence>
<evidence type="ECO:0000259" key="8">
    <source>
        <dbReference type="Pfam" id="PF00155"/>
    </source>
</evidence>
<dbReference type="Proteomes" id="UP001208938">
    <property type="component" value="Unassembled WGS sequence"/>
</dbReference>
<evidence type="ECO:0000256" key="4">
    <source>
        <dbReference type="ARBA" id="ARBA00022576"/>
    </source>
</evidence>
<evidence type="ECO:0000256" key="5">
    <source>
        <dbReference type="ARBA" id="ARBA00022679"/>
    </source>
</evidence>
<keyword evidence="5" id="KW-0808">Transferase</keyword>
<comment type="catalytic activity">
    <reaction evidence="7">
        <text>L-aspartate + 2-oxoglutarate = oxaloacetate + L-glutamate</text>
        <dbReference type="Rhea" id="RHEA:21824"/>
        <dbReference type="ChEBI" id="CHEBI:16452"/>
        <dbReference type="ChEBI" id="CHEBI:16810"/>
        <dbReference type="ChEBI" id="CHEBI:29985"/>
        <dbReference type="ChEBI" id="CHEBI:29991"/>
        <dbReference type="EC" id="2.6.1.1"/>
    </reaction>
</comment>
<comment type="similarity">
    <text evidence="2">Belongs to the class-I pyridoxal-phosphate-dependent aminotransferase family.</text>
</comment>
<keyword evidence="10" id="KW-1185">Reference proteome</keyword>
<gene>
    <name evidence="9" type="ORF">OKW52_14690</name>
</gene>
<feature type="domain" description="Aminotransferase class I/classII large" evidence="8">
    <location>
        <begin position="33"/>
        <end position="383"/>
    </location>
</feature>
<dbReference type="InterPro" id="IPR015424">
    <property type="entry name" value="PyrdxlP-dep_Trfase"/>
</dbReference>
<protein>
    <recommendedName>
        <fullName evidence="3">aspartate transaminase</fullName>
        <ecNumber evidence="3">2.6.1.1</ecNumber>
    </recommendedName>
</protein>
<accession>A0ABT3H0X5</accession>
<dbReference type="EC" id="2.6.1.1" evidence="3"/>
<evidence type="ECO:0000256" key="6">
    <source>
        <dbReference type="ARBA" id="ARBA00022898"/>
    </source>
</evidence>
<evidence type="ECO:0000313" key="10">
    <source>
        <dbReference type="Proteomes" id="UP001208938"/>
    </source>
</evidence>
<keyword evidence="4 9" id="KW-0032">Aminotransferase</keyword>
<dbReference type="PANTHER" id="PTHR46383">
    <property type="entry name" value="ASPARTATE AMINOTRANSFERASE"/>
    <property type="match status" value="1"/>
</dbReference>
<evidence type="ECO:0000256" key="2">
    <source>
        <dbReference type="ARBA" id="ARBA00007441"/>
    </source>
</evidence>
<organism evidence="9 10">
    <name type="scientific">Pararhodobacter zhoushanensis</name>
    <dbReference type="NCBI Taxonomy" id="2479545"/>
    <lineage>
        <taxon>Bacteria</taxon>
        <taxon>Pseudomonadati</taxon>
        <taxon>Pseudomonadota</taxon>
        <taxon>Alphaproteobacteria</taxon>
        <taxon>Rhodobacterales</taxon>
        <taxon>Paracoccaceae</taxon>
        <taxon>Pararhodobacter</taxon>
    </lineage>
</organism>
<dbReference type="InterPro" id="IPR015422">
    <property type="entry name" value="PyrdxlP-dep_Trfase_small"/>
</dbReference>
<comment type="caution">
    <text evidence="9">The sequence shown here is derived from an EMBL/GenBank/DDBJ whole genome shotgun (WGS) entry which is preliminary data.</text>
</comment>
<dbReference type="InterPro" id="IPR015421">
    <property type="entry name" value="PyrdxlP-dep_Trfase_major"/>
</dbReference>
<dbReference type="GO" id="GO:0008483">
    <property type="term" value="F:transaminase activity"/>
    <property type="evidence" value="ECO:0007669"/>
    <property type="project" value="UniProtKB-KW"/>
</dbReference>
<dbReference type="InterPro" id="IPR050596">
    <property type="entry name" value="AspAT/PAT-like"/>
</dbReference>
<evidence type="ECO:0000256" key="3">
    <source>
        <dbReference type="ARBA" id="ARBA00012753"/>
    </source>
</evidence>
<dbReference type="Gene3D" id="3.90.1150.10">
    <property type="entry name" value="Aspartate Aminotransferase, domain 1"/>
    <property type="match status" value="1"/>
</dbReference>
<dbReference type="PANTHER" id="PTHR46383:SF1">
    <property type="entry name" value="ASPARTATE AMINOTRANSFERASE"/>
    <property type="match status" value="1"/>
</dbReference>
<dbReference type="CDD" id="cd00609">
    <property type="entry name" value="AAT_like"/>
    <property type="match status" value="1"/>
</dbReference>
<proteinExistence type="inferred from homology"/>
<evidence type="ECO:0000256" key="1">
    <source>
        <dbReference type="ARBA" id="ARBA00001933"/>
    </source>
</evidence>
<keyword evidence="6" id="KW-0663">Pyridoxal phosphate</keyword>
<reference evidence="9 10" key="1">
    <citation type="submission" date="2022-10" db="EMBL/GenBank/DDBJ databases">
        <title>Pararhodobacter sp. nov., isolated from marine algae.</title>
        <authorList>
            <person name="Choi B.J."/>
            <person name="Kim J.M."/>
            <person name="Lee J.K."/>
            <person name="Choi D.G."/>
            <person name="Jeon C.O."/>
        </authorList>
    </citation>
    <scope>NUCLEOTIDE SEQUENCE [LARGE SCALE GENOMIC DNA]</scope>
    <source>
        <strain evidence="9 10">ZQ420</strain>
    </source>
</reference>
<name>A0ABT3H0X5_9RHOB</name>
<dbReference type="SUPFAM" id="SSF53383">
    <property type="entry name" value="PLP-dependent transferases"/>
    <property type="match status" value="1"/>
</dbReference>
<dbReference type="EMBL" id="JAPDFL010000001">
    <property type="protein sequence ID" value="MCW1933470.1"/>
    <property type="molecule type" value="Genomic_DNA"/>
</dbReference>
<comment type="cofactor">
    <cofactor evidence="1">
        <name>pyridoxal 5'-phosphate</name>
        <dbReference type="ChEBI" id="CHEBI:597326"/>
    </cofactor>
</comment>
<dbReference type="Pfam" id="PF00155">
    <property type="entry name" value="Aminotran_1_2"/>
    <property type="match status" value="1"/>
</dbReference>
<dbReference type="Gene3D" id="3.40.640.10">
    <property type="entry name" value="Type I PLP-dependent aspartate aminotransferase-like (Major domain)"/>
    <property type="match status" value="1"/>
</dbReference>
<evidence type="ECO:0000313" key="9">
    <source>
        <dbReference type="EMBL" id="MCW1933470.1"/>
    </source>
</evidence>